<dbReference type="EMBL" id="JAGFMF010011945">
    <property type="protein sequence ID" value="KAG8509445.1"/>
    <property type="molecule type" value="Genomic_DNA"/>
</dbReference>
<comment type="function">
    <text evidence="6">Component of the Mediator complex, a coactivator involved in the regulated transcription of nearly all RNA polymerase II-dependent genes. Mediator functions as a bridge to convey information from gene-specific regulatory proteins to the basal RNA polymerase II transcription machinery. Mediator is recruited to promoters by direct interactions with regulatory proteins and serves as a scaffold for the assembly of a functional preinitiation complex with RNA polymerase II and the general transcription factors.</text>
</comment>
<comment type="subcellular location">
    <subcellularLocation>
        <location evidence="1">Nucleus</location>
    </subcellularLocation>
</comment>
<feature type="region of interest" description="Disordered" evidence="9">
    <location>
        <begin position="171"/>
        <end position="211"/>
    </location>
</feature>
<keyword evidence="3" id="KW-0805">Transcription regulation</keyword>
<evidence type="ECO:0000256" key="6">
    <source>
        <dbReference type="ARBA" id="ARBA00025687"/>
    </source>
</evidence>
<reference evidence="10" key="1">
    <citation type="journal article" date="2021" name="Evol. Appl.">
        <title>The genome of the Pyrenean desman and the effects of bottlenecks and inbreeding on the genomic landscape of an endangered species.</title>
        <authorList>
            <person name="Escoda L."/>
            <person name="Castresana J."/>
        </authorList>
    </citation>
    <scope>NUCLEOTIDE SEQUENCE</scope>
    <source>
        <strain evidence="10">IBE-C5619</strain>
    </source>
</reference>
<feature type="non-terminal residue" evidence="10">
    <location>
        <position position="1"/>
    </location>
</feature>
<dbReference type="PANTHER" id="PTHR12434:SF6">
    <property type="entry name" value="MEDIATOR OF RNA POLYMERASE II TRANSCRIPTION SUBUNIT 22"/>
    <property type="match status" value="1"/>
</dbReference>
<protein>
    <recommendedName>
        <fullName evidence="2">Mediator of RNA polymerase II transcription subunit 22</fullName>
    </recommendedName>
    <alternativeName>
        <fullName evidence="8">Mediator complex subunit 22</fullName>
    </alternativeName>
    <alternativeName>
        <fullName evidence="7">Surfeit locus protein 5</fullName>
    </alternativeName>
</protein>
<keyword evidence="11" id="KW-1185">Reference proteome</keyword>
<feature type="compositionally biased region" description="Basic and acidic residues" evidence="9">
    <location>
        <begin position="195"/>
        <end position="208"/>
    </location>
</feature>
<evidence type="ECO:0000256" key="8">
    <source>
        <dbReference type="ARBA" id="ARBA00031962"/>
    </source>
</evidence>
<evidence type="ECO:0000256" key="7">
    <source>
        <dbReference type="ARBA" id="ARBA00030744"/>
    </source>
</evidence>
<keyword evidence="4" id="KW-0804">Transcription</keyword>
<evidence type="ECO:0000256" key="1">
    <source>
        <dbReference type="ARBA" id="ARBA00004123"/>
    </source>
</evidence>
<organism evidence="10 11">
    <name type="scientific">Galemys pyrenaicus</name>
    <name type="common">Iberian desman</name>
    <name type="synonym">Pyrenean desman</name>
    <dbReference type="NCBI Taxonomy" id="202257"/>
    <lineage>
        <taxon>Eukaryota</taxon>
        <taxon>Metazoa</taxon>
        <taxon>Chordata</taxon>
        <taxon>Craniata</taxon>
        <taxon>Vertebrata</taxon>
        <taxon>Euteleostomi</taxon>
        <taxon>Mammalia</taxon>
        <taxon>Eutheria</taxon>
        <taxon>Laurasiatheria</taxon>
        <taxon>Eulipotyphla</taxon>
        <taxon>Talpidae</taxon>
        <taxon>Galemys</taxon>
    </lineage>
</organism>
<evidence type="ECO:0000256" key="5">
    <source>
        <dbReference type="ARBA" id="ARBA00023242"/>
    </source>
</evidence>
<feature type="region of interest" description="Disordered" evidence="9">
    <location>
        <begin position="1"/>
        <end position="50"/>
    </location>
</feature>
<gene>
    <name evidence="10" type="ORF">J0S82_011809</name>
</gene>
<evidence type="ECO:0000256" key="4">
    <source>
        <dbReference type="ARBA" id="ARBA00023163"/>
    </source>
</evidence>
<keyword evidence="5" id="KW-0539">Nucleus</keyword>
<proteinExistence type="predicted"/>
<dbReference type="GO" id="GO:0016592">
    <property type="term" value="C:mediator complex"/>
    <property type="evidence" value="ECO:0007669"/>
    <property type="project" value="InterPro"/>
</dbReference>
<evidence type="ECO:0000313" key="10">
    <source>
        <dbReference type="EMBL" id="KAG8509445.1"/>
    </source>
</evidence>
<dbReference type="Proteomes" id="UP000700334">
    <property type="component" value="Unassembled WGS sequence"/>
</dbReference>
<dbReference type="InterPro" id="IPR009332">
    <property type="entry name" value="Med22"/>
</dbReference>
<dbReference type="GO" id="GO:0003712">
    <property type="term" value="F:transcription coregulator activity"/>
    <property type="evidence" value="ECO:0007669"/>
    <property type="project" value="InterPro"/>
</dbReference>
<comment type="caution">
    <text evidence="10">The sequence shown here is derived from an EMBL/GenBank/DDBJ whole genome shotgun (WGS) entry which is preliminary data.</text>
</comment>
<feature type="region of interest" description="Disordered" evidence="9">
    <location>
        <begin position="80"/>
        <end position="103"/>
    </location>
</feature>
<evidence type="ECO:0000256" key="3">
    <source>
        <dbReference type="ARBA" id="ARBA00023015"/>
    </source>
</evidence>
<feature type="compositionally biased region" description="Low complexity" evidence="9">
    <location>
        <begin position="437"/>
        <end position="453"/>
    </location>
</feature>
<evidence type="ECO:0000313" key="11">
    <source>
        <dbReference type="Proteomes" id="UP000700334"/>
    </source>
</evidence>
<name>A0A8J6A0N3_GALPY</name>
<dbReference type="AlphaFoldDB" id="A0A8J6A0N3"/>
<dbReference type="GO" id="GO:0006357">
    <property type="term" value="P:regulation of transcription by RNA polymerase II"/>
    <property type="evidence" value="ECO:0007669"/>
    <property type="project" value="InterPro"/>
</dbReference>
<sequence length="453" mass="48799">ASVSGPAGPPSLRAVVAGPRGRATRRMAADRGRGRGRGTQAHSPSWWLQERERKGVVGNMYAPAEIARTGAARDVRFKATGAPAPRSGAGPGGGRGRARRGGAWRRETLEQWSGADPGGCFAAVPDQFKARLGRLPGRLGRLLDGLGRSWDHLHRRLDHLLRRAGQVRAASFSSDSPGPAWVRRPPDHLGLAGGRGREARAGARRARETPGAPGLGVCWAGARDPTPLGGGWRVGAAHSGWVPRPPPLPAGGPAMAQQRALPQSKETLLQSYNKRLKDDIKSIMDNFTEIIKTAKIEDETQVSRATQGEQDNYEMHVRAANIVRAGESLMKLVSDLKQFLILNDFPSVNEAIEQRTQQLRALQEECDRKLVALRDEVSVDLYELEEEYYSSSSSLCEASDLPLCEAYWRLDLDSDSADGLSAPLLLSPEPSTGPLQAAAPAHAHTGPGPTEHS</sequence>
<accession>A0A8J6A0N3</accession>
<feature type="compositionally biased region" description="Low complexity" evidence="9">
    <location>
        <begin position="420"/>
        <end position="430"/>
    </location>
</feature>
<evidence type="ECO:0000256" key="2">
    <source>
        <dbReference type="ARBA" id="ARBA00019695"/>
    </source>
</evidence>
<evidence type="ECO:0000256" key="9">
    <source>
        <dbReference type="SAM" id="MobiDB-lite"/>
    </source>
</evidence>
<feature type="region of interest" description="Disordered" evidence="9">
    <location>
        <begin position="420"/>
        <end position="453"/>
    </location>
</feature>
<dbReference type="OrthoDB" id="203279at2759"/>
<dbReference type="PANTHER" id="PTHR12434">
    <property type="entry name" value="MEDIATOR OF RNA POLYMERASE II TRANSCRIPTION SUBUNIT 22"/>
    <property type="match status" value="1"/>
</dbReference>
<dbReference type="Pfam" id="PF06179">
    <property type="entry name" value="Med22"/>
    <property type="match status" value="1"/>
</dbReference>